<reference evidence="2" key="1">
    <citation type="submission" date="2023-07" db="EMBL/GenBank/DDBJ databases">
        <title>draft genome sequence of fig (Ficus carica).</title>
        <authorList>
            <person name="Takahashi T."/>
            <person name="Nishimura K."/>
        </authorList>
    </citation>
    <scope>NUCLEOTIDE SEQUENCE</scope>
</reference>
<protein>
    <submittedName>
        <fullName evidence="2">Uncharacterized protein</fullName>
    </submittedName>
</protein>
<evidence type="ECO:0000313" key="3">
    <source>
        <dbReference type="Proteomes" id="UP001187192"/>
    </source>
</evidence>
<proteinExistence type="predicted"/>
<keyword evidence="3" id="KW-1185">Reference proteome</keyword>
<organism evidence="2 3">
    <name type="scientific">Ficus carica</name>
    <name type="common">Common fig</name>
    <dbReference type="NCBI Taxonomy" id="3494"/>
    <lineage>
        <taxon>Eukaryota</taxon>
        <taxon>Viridiplantae</taxon>
        <taxon>Streptophyta</taxon>
        <taxon>Embryophyta</taxon>
        <taxon>Tracheophyta</taxon>
        <taxon>Spermatophyta</taxon>
        <taxon>Magnoliopsida</taxon>
        <taxon>eudicotyledons</taxon>
        <taxon>Gunneridae</taxon>
        <taxon>Pentapetalae</taxon>
        <taxon>rosids</taxon>
        <taxon>fabids</taxon>
        <taxon>Rosales</taxon>
        <taxon>Moraceae</taxon>
        <taxon>Ficeae</taxon>
        <taxon>Ficus</taxon>
    </lineage>
</organism>
<evidence type="ECO:0000256" key="1">
    <source>
        <dbReference type="SAM" id="MobiDB-lite"/>
    </source>
</evidence>
<dbReference type="AlphaFoldDB" id="A0AA88E1M9"/>
<accession>A0AA88E1M9</accession>
<name>A0AA88E1M9_FICCA</name>
<dbReference type="EMBL" id="BTGU01000171">
    <property type="protein sequence ID" value="GMN64186.1"/>
    <property type="molecule type" value="Genomic_DNA"/>
</dbReference>
<gene>
    <name evidence="2" type="ORF">TIFTF001_033264</name>
</gene>
<comment type="caution">
    <text evidence="2">The sequence shown here is derived from an EMBL/GenBank/DDBJ whole genome shotgun (WGS) entry which is preliminary data.</text>
</comment>
<feature type="region of interest" description="Disordered" evidence="1">
    <location>
        <begin position="71"/>
        <end position="99"/>
    </location>
</feature>
<sequence length="172" mass="19456">MAIGSSPVKVRYFGKVAGWRLEEKCRRTEKKKKENEKKNSRVRFQVVVFGLRFLCSTLGGAHTDMLSVKYKNKQRGNKKRNQRSTKRAAAHQTSVAACAKTPRPERPFLQATAHKKPAVARPCPISSALQPFLHSLQRASREALAAICALQPPFHPLQRPHTWMIELKAKMS</sequence>
<evidence type="ECO:0000313" key="2">
    <source>
        <dbReference type="EMBL" id="GMN64186.1"/>
    </source>
</evidence>
<feature type="compositionally biased region" description="Basic residues" evidence="1">
    <location>
        <begin position="71"/>
        <end position="89"/>
    </location>
</feature>
<dbReference type="Proteomes" id="UP001187192">
    <property type="component" value="Unassembled WGS sequence"/>
</dbReference>